<dbReference type="InterPro" id="IPR011598">
    <property type="entry name" value="bHLH_dom"/>
</dbReference>
<feature type="non-terminal residue" evidence="4">
    <location>
        <position position="848"/>
    </location>
</feature>
<keyword evidence="5" id="KW-1185">Reference proteome</keyword>
<dbReference type="SMART" id="SM00353">
    <property type="entry name" value="HLH"/>
    <property type="match status" value="1"/>
</dbReference>
<dbReference type="AlphaFoldDB" id="A0A087TQ90"/>
<dbReference type="Pfam" id="PF00010">
    <property type="entry name" value="HLH"/>
    <property type="match status" value="1"/>
</dbReference>
<evidence type="ECO:0000313" key="4">
    <source>
        <dbReference type="EMBL" id="KFM67279.1"/>
    </source>
</evidence>
<feature type="compositionally biased region" description="Low complexity" evidence="2">
    <location>
        <begin position="511"/>
        <end position="527"/>
    </location>
</feature>
<protein>
    <recommendedName>
        <fullName evidence="3">BHLH domain-containing protein</fullName>
    </recommendedName>
</protein>
<sequence>MKMSETSQPSSENEKSKSKRPRGPRKRQVHNEVERRRKDKINGWISKIAELLPSKELHKQSKISILEQTVDYIKLLAAERDKLLSENRSEVQEEEVKKLKRDLKVIQEQNAVYEKLLQQANISVNSLPKKVLKYSGKFEKKNGILSVKNTESNTCTRIDSAIQVSSDLILNIPNTNCTISNDTLKPSETPVSKVAKTSAKSMQNGTKVQKIAPISTVCSAVKSCVPTSDINNRVSSCAVIPPLITQTVYQGNPITQENIVPIVNCNETLRNSTSLHAGGVTTVLSQFPVMSTTHDSSFSNVCNKNVPTIIIPTGGSILQHFSAAEKPSNTISIICPSTLPILVPQQVINVSSMARNVGLPSTVLCPAPVNSHCSPVDKSALLSLTPSSVVPISSSIAANTRIILPSQATVLNNICDNTLTPNAISALVNPVPQVPGDALIVPFVQKPSVVTSANPPVKINSSVSNALHIANLDFQSKTESSNTPLIESEKENSSPSPTKDLEISKEKEMLSSTILPSNSSSEIPSSSKCTTESKKALMNRVINLSSNSPPSLQVLSANKIISLANQSQKVRTSLVFPLYQKSTSKATSVSLQRNNDKSDHSPNNICLQIDTPGVSSNVANNEKEPLNYNAMKTTASGTKFSDKTPKSNFSLTVLMADGNDKINSNISQNLQESKSTHEMAILQTCASSSNVASTTTTSIPFSSIPVSEAILDFVKRNNNVFDNASSKDFNSNSVIEEGSNSKPNNEKSIGNNEPKFLDLNNVNVSLNVSSTSNAITNSHCSVANTSASKSTGTSPCSSSDCLKLIQGSCYSDNATSLKCINPVQNVMPQSNQSSNLNTSAHIDTVNPA</sequence>
<feature type="compositionally biased region" description="Polar residues" evidence="2">
    <location>
        <begin position="731"/>
        <end position="751"/>
    </location>
</feature>
<feature type="domain" description="BHLH" evidence="3">
    <location>
        <begin position="25"/>
        <end position="76"/>
    </location>
</feature>
<feature type="compositionally biased region" description="Basic and acidic residues" evidence="2">
    <location>
        <begin position="499"/>
        <end position="509"/>
    </location>
</feature>
<dbReference type="OrthoDB" id="6516965at2759"/>
<feature type="region of interest" description="Disordered" evidence="2">
    <location>
        <begin position="1"/>
        <end position="36"/>
    </location>
</feature>
<dbReference type="GO" id="GO:0046983">
    <property type="term" value="F:protein dimerization activity"/>
    <property type="evidence" value="ECO:0007669"/>
    <property type="project" value="InterPro"/>
</dbReference>
<feature type="region of interest" description="Disordered" evidence="2">
    <location>
        <begin position="731"/>
        <end position="754"/>
    </location>
</feature>
<dbReference type="InterPro" id="IPR048064">
    <property type="entry name" value="USF3_bHLH"/>
</dbReference>
<keyword evidence="1" id="KW-0175">Coiled coil</keyword>
<dbReference type="Gene3D" id="4.10.280.10">
    <property type="entry name" value="Helix-loop-helix DNA-binding domain"/>
    <property type="match status" value="1"/>
</dbReference>
<feature type="region of interest" description="Disordered" evidence="2">
    <location>
        <begin position="478"/>
        <end position="532"/>
    </location>
</feature>
<accession>A0A087TQ90</accession>
<dbReference type="EMBL" id="KK116276">
    <property type="protein sequence ID" value="KFM67279.1"/>
    <property type="molecule type" value="Genomic_DNA"/>
</dbReference>
<proteinExistence type="predicted"/>
<dbReference type="CDD" id="cd18910">
    <property type="entry name" value="bHLHzip_USF3"/>
    <property type="match status" value="1"/>
</dbReference>
<dbReference type="PROSITE" id="PS50888">
    <property type="entry name" value="BHLH"/>
    <property type="match status" value="1"/>
</dbReference>
<feature type="compositionally biased region" description="Polar residues" evidence="2">
    <location>
        <begin position="1"/>
        <end position="11"/>
    </location>
</feature>
<dbReference type="SUPFAM" id="SSF47459">
    <property type="entry name" value="HLH, helix-loop-helix DNA-binding domain"/>
    <property type="match status" value="1"/>
</dbReference>
<dbReference type="Proteomes" id="UP000054359">
    <property type="component" value="Unassembled WGS sequence"/>
</dbReference>
<evidence type="ECO:0000256" key="2">
    <source>
        <dbReference type="SAM" id="MobiDB-lite"/>
    </source>
</evidence>
<evidence type="ECO:0000313" key="5">
    <source>
        <dbReference type="Proteomes" id="UP000054359"/>
    </source>
</evidence>
<name>A0A087TQ90_STEMI</name>
<evidence type="ECO:0000256" key="1">
    <source>
        <dbReference type="SAM" id="Coils"/>
    </source>
</evidence>
<reference evidence="4 5" key="1">
    <citation type="submission" date="2013-11" db="EMBL/GenBank/DDBJ databases">
        <title>Genome sequencing of Stegodyphus mimosarum.</title>
        <authorList>
            <person name="Bechsgaard J."/>
        </authorList>
    </citation>
    <scope>NUCLEOTIDE SEQUENCE [LARGE SCALE GENOMIC DNA]</scope>
</reference>
<dbReference type="PANTHER" id="PTHR46970:SF1">
    <property type="entry name" value="BASIC HELIX-LOOP-HELIX DOMAIN-CONTAINING PROTEIN USF3"/>
    <property type="match status" value="1"/>
</dbReference>
<dbReference type="InterPro" id="IPR036638">
    <property type="entry name" value="HLH_DNA-bd_sf"/>
</dbReference>
<feature type="coiled-coil region" evidence="1">
    <location>
        <begin position="89"/>
        <end position="116"/>
    </location>
</feature>
<feature type="compositionally biased region" description="Basic residues" evidence="2">
    <location>
        <begin position="17"/>
        <end position="28"/>
    </location>
</feature>
<dbReference type="InterPro" id="IPR053252">
    <property type="entry name" value="EMT_regulator"/>
</dbReference>
<organism evidence="4 5">
    <name type="scientific">Stegodyphus mimosarum</name>
    <name type="common">African social velvet spider</name>
    <dbReference type="NCBI Taxonomy" id="407821"/>
    <lineage>
        <taxon>Eukaryota</taxon>
        <taxon>Metazoa</taxon>
        <taxon>Ecdysozoa</taxon>
        <taxon>Arthropoda</taxon>
        <taxon>Chelicerata</taxon>
        <taxon>Arachnida</taxon>
        <taxon>Araneae</taxon>
        <taxon>Araneomorphae</taxon>
        <taxon>Entelegynae</taxon>
        <taxon>Eresoidea</taxon>
        <taxon>Eresidae</taxon>
        <taxon>Stegodyphus</taxon>
    </lineage>
</organism>
<dbReference type="PANTHER" id="PTHR46970">
    <property type="entry name" value="BASIC HELIX-LOOP-HELIX DOMAIN-CONTAINING PROTEIN USF3"/>
    <property type="match status" value="1"/>
</dbReference>
<gene>
    <name evidence="4" type="ORF">X975_20160</name>
</gene>
<evidence type="ECO:0000259" key="3">
    <source>
        <dbReference type="PROSITE" id="PS50888"/>
    </source>
</evidence>